<gene>
    <name evidence="2" type="ORF">GF359_01430</name>
</gene>
<proteinExistence type="predicted"/>
<accession>A0A9D5K7T6</accession>
<sequence>MLLKEIEIVNFRGFSKKTKINLDSKLVIIQGPNGHGKTSLAEAIEWLFFGMTKRRISGEKNSMMEYKGSFGNVHSAEEIIEVSAEVQFPDGSIKELKRRGCSKDEESLQTFIDGTQADFSKLGNMDDSFYPVIAQHALQDFINCKPKDRRDEISKALGLEEITLFKTTLDNARRLYCDPLGLDTGYV</sequence>
<dbReference type="PANTHER" id="PTHR32114:SF2">
    <property type="entry name" value="ABC TRANSPORTER ABCH.3"/>
    <property type="match status" value="1"/>
</dbReference>
<dbReference type="AlphaFoldDB" id="A0A9D5K7T6"/>
<name>A0A9D5K7T6_UNCW3</name>
<evidence type="ECO:0000259" key="1">
    <source>
        <dbReference type="Pfam" id="PF13476"/>
    </source>
</evidence>
<dbReference type="Gene3D" id="3.40.50.300">
    <property type="entry name" value="P-loop containing nucleotide triphosphate hydrolases"/>
    <property type="match status" value="1"/>
</dbReference>
<evidence type="ECO:0000313" key="3">
    <source>
        <dbReference type="Proteomes" id="UP000630660"/>
    </source>
</evidence>
<dbReference type="SUPFAM" id="SSF52540">
    <property type="entry name" value="P-loop containing nucleoside triphosphate hydrolases"/>
    <property type="match status" value="1"/>
</dbReference>
<dbReference type="InterPro" id="IPR027417">
    <property type="entry name" value="P-loop_NTPase"/>
</dbReference>
<evidence type="ECO:0000313" key="2">
    <source>
        <dbReference type="EMBL" id="MBD3363857.1"/>
    </source>
</evidence>
<reference evidence="2" key="1">
    <citation type="submission" date="2019-11" db="EMBL/GenBank/DDBJ databases">
        <title>Microbial mats filling the niche in hypersaline microbial mats.</title>
        <authorList>
            <person name="Wong H.L."/>
            <person name="Macleod F.I."/>
            <person name="White R.A. III"/>
            <person name="Burns B.P."/>
        </authorList>
    </citation>
    <scope>NUCLEOTIDE SEQUENCE</scope>
    <source>
        <strain evidence="2">Bin_327</strain>
    </source>
</reference>
<organism evidence="2 3">
    <name type="scientific">candidate division WOR-3 bacterium</name>
    <dbReference type="NCBI Taxonomy" id="2052148"/>
    <lineage>
        <taxon>Bacteria</taxon>
        <taxon>Bacteria division WOR-3</taxon>
    </lineage>
</organism>
<feature type="domain" description="Rad50/SbcC-type AAA" evidence="1">
    <location>
        <begin position="6"/>
        <end position="161"/>
    </location>
</feature>
<dbReference type="PANTHER" id="PTHR32114">
    <property type="entry name" value="ABC TRANSPORTER ABCH.3"/>
    <property type="match status" value="1"/>
</dbReference>
<protein>
    <submittedName>
        <fullName evidence="2">AAA family ATPase</fullName>
    </submittedName>
</protein>
<comment type="caution">
    <text evidence="2">The sequence shown here is derived from an EMBL/GenBank/DDBJ whole genome shotgun (WGS) entry which is preliminary data.</text>
</comment>
<dbReference type="EMBL" id="WJKJ01000043">
    <property type="protein sequence ID" value="MBD3363857.1"/>
    <property type="molecule type" value="Genomic_DNA"/>
</dbReference>
<dbReference type="GO" id="GO:0006302">
    <property type="term" value="P:double-strand break repair"/>
    <property type="evidence" value="ECO:0007669"/>
    <property type="project" value="InterPro"/>
</dbReference>
<dbReference type="Proteomes" id="UP000630660">
    <property type="component" value="Unassembled WGS sequence"/>
</dbReference>
<dbReference type="Pfam" id="PF13476">
    <property type="entry name" value="AAA_23"/>
    <property type="match status" value="1"/>
</dbReference>
<dbReference type="GO" id="GO:0016887">
    <property type="term" value="F:ATP hydrolysis activity"/>
    <property type="evidence" value="ECO:0007669"/>
    <property type="project" value="InterPro"/>
</dbReference>
<dbReference type="InterPro" id="IPR038729">
    <property type="entry name" value="Rad50/SbcC_AAA"/>
</dbReference>